<gene>
    <name evidence="1" type="ORF">POCTA_138.1.T0110388</name>
</gene>
<comment type="caution">
    <text evidence="1">The sequence shown here is derived from an EMBL/GenBank/DDBJ whole genome shotgun (WGS) entry which is preliminary data.</text>
</comment>
<dbReference type="AlphaFoldDB" id="A0A8S1SIT2"/>
<reference evidence="1" key="1">
    <citation type="submission" date="2021-01" db="EMBL/GenBank/DDBJ databases">
        <authorList>
            <consortium name="Genoscope - CEA"/>
            <person name="William W."/>
        </authorList>
    </citation>
    <scope>NUCLEOTIDE SEQUENCE</scope>
</reference>
<dbReference type="OrthoDB" id="292502at2759"/>
<dbReference type="OMA" id="DIYIAWP"/>
<protein>
    <submittedName>
        <fullName evidence="1">Uncharacterized protein</fullName>
    </submittedName>
</protein>
<proteinExistence type="predicted"/>
<name>A0A8S1SIT2_PAROT</name>
<sequence length="376" mass="43531">MSSTTDVLKIQITALTECYQDQSHKQVILDFSTFNEEAQLNYLKSVLHQPLIGQEKEYYETHKEKLEDLNNFEQQILEVFYNDLVMKDYSSAMILAKEQFFRKQILDDKKTPLEFFQTTQSILKRACVIKDEAPLQLAEELKKHGYQNKPSIQFVCLKLDYELGKQQNENLESICQKVRDCQLSNLAPIFDVQFKTENIQNLFADAQIAYSTINAALLDKEVQTEYMILCTNIVDLAIQYLGDVQLNGDNQYKSYSNKLNYFVLKILFNSIPPSYGGIFFTFDRGFVQSKKILHFLNNLNKFDIYIAWPLGVKLNARLFDEVVKSYSIVQRQQSATITINQILKLFQNCFAGKYKDEEEQEVLQPIKLGSTSSSSS</sequence>
<evidence type="ECO:0000313" key="2">
    <source>
        <dbReference type="Proteomes" id="UP000683925"/>
    </source>
</evidence>
<dbReference type="Proteomes" id="UP000683925">
    <property type="component" value="Unassembled WGS sequence"/>
</dbReference>
<keyword evidence="2" id="KW-1185">Reference proteome</keyword>
<organism evidence="1 2">
    <name type="scientific">Paramecium octaurelia</name>
    <dbReference type="NCBI Taxonomy" id="43137"/>
    <lineage>
        <taxon>Eukaryota</taxon>
        <taxon>Sar</taxon>
        <taxon>Alveolata</taxon>
        <taxon>Ciliophora</taxon>
        <taxon>Intramacronucleata</taxon>
        <taxon>Oligohymenophorea</taxon>
        <taxon>Peniculida</taxon>
        <taxon>Parameciidae</taxon>
        <taxon>Paramecium</taxon>
    </lineage>
</organism>
<accession>A0A8S1SIT2</accession>
<evidence type="ECO:0000313" key="1">
    <source>
        <dbReference type="EMBL" id="CAD8140353.1"/>
    </source>
</evidence>
<dbReference type="EMBL" id="CAJJDP010000010">
    <property type="protein sequence ID" value="CAD8140353.1"/>
    <property type="molecule type" value="Genomic_DNA"/>
</dbReference>